<reference evidence="1" key="1">
    <citation type="journal article" date="2021" name="Proc. Natl. Acad. Sci. U.S.A.">
        <title>A Catalog of Tens of Thousands of Viruses from Human Metagenomes Reveals Hidden Associations with Chronic Diseases.</title>
        <authorList>
            <person name="Tisza M.J."/>
            <person name="Buck C.B."/>
        </authorList>
    </citation>
    <scope>NUCLEOTIDE SEQUENCE</scope>
    <source>
        <strain evidence="1">CtBbR2</strain>
    </source>
</reference>
<proteinExistence type="predicted"/>
<protein>
    <submittedName>
        <fullName evidence="1">Putative tail component</fullName>
    </submittedName>
</protein>
<dbReference type="Pfam" id="PF04883">
    <property type="entry name" value="HK97-gp10_like"/>
    <property type="match status" value="1"/>
</dbReference>
<evidence type="ECO:0000313" key="1">
    <source>
        <dbReference type="EMBL" id="DAF49810.1"/>
    </source>
</evidence>
<sequence length="175" mass="19532">MPIEIKGLDTLISALDKLSNGIDANVKQIVEQEADRIAGEARALAPVDGGYLREKIQTRVTETEDKIVGEVYNNASYAAYVEFGTGPVGQAAGLKIEGIDLRYRQTPWMIPVDKIDKAQAEKYHFIPIKKDGEVIGYLTRGQAPQPYLYPAMKNNEEHIVERLKSAVRMESKITR</sequence>
<name>A0A8S5SGQ3_9CAUD</name>
<organism evidence="1">
    <name type="scientific">Myoviridae sp. ctBbR2</name>
    <dbReference type="NCBI Taxonomy" id="2827667"/>
    <lineage>
        <taxon>Viruses</taxon>
        <taxon>Duplodnaviria</taxon>
        <taxon>Heunggongvirae</taxon>
        <taxon>Uroviricota</taxon>
        <taxon>Caudoviricetes</taxon>
    </lineage>
</organism>
<dbReference type="InterPro" id="IPR010064">
    <property type="entry name" value="HK97-gp10_tail"/>
</dbReference>
<accession>A0A8S5SGQ3</accession>
<dbReference type="NCBIfam" id="TIGR01725">
    <property type="entry name" value="phge_HK97_gp10"/>
    <property type="match status" value="1"/>
</dbReference>
<dbReference type="EMBL" id="BK032589">
    <property type="protein sequence ID" value="DAF49810.1"/>
    <property type="molecule type" value="Genomic_DNA"/>
</dbReference>